<dbReference type="InterPro" id="IPR018383">
    <property type="entry name" value="UPF0324_pro"/>
</dbReference>
<keyword evidence="4 7" id="KW-0812">Transmembrane</keyword>
<feature type="transmembrane region" description="Helical" evidence="7">
    <location>
        <begin position="314"/>
        <end position="333"/>
    </location>
</feature>
<feature type="transmembrane region" description="Helical" evidence="7">
    <location>
        <begin position="186"/>
        <end position="211"/>
    </location>
</feature>
<keyword evidence="3" id="KW-1003">Cell membrane</keyword>
<keyword evidence="5 7" id="KW-1133">Transmembrane helix</keyword>
<evidence type="ECO:0000256" key="3">
    <source>
        <dbReference type="ARBA" id="ARBA00022475"/>
    </source>
</evidence>
<dbReference type="AlphaFoldDB" id="A0A841K4D3"/>
<protein>
    <submittedName>
        <fullName evidence="8">Putative integral membrane protein (TIGR00698 family)</fullName>
    </submittedName>
</protein>
<name>A0A841K4D3_9HYPH</name>
<keyword evidence="6 7" id="KW-0472">Membrane</keyword>
<organism evidence="8 9">
    <name type="scientific">Chelatococcus composti</name>
    <dbReference type="NCBI Taxonomy" id="1743235"/>
    <lineage>
        <taxon>Bacteria</taxon>
        <taxon>Pseudomonadati</taxon>
        <taxon>Pseudomonadota</taxon>
        <taxon>Alphaproteobacteria</taxon>
        <taxon>Hyphomicrobiales</taxon>
        <taxon>Chelatococcaceae</taxon>
        <taxon>Chelatococcus</taxon>
    </lineage>
</organism>
<dbReference type="RefSeq" id="WP_183332787.1">
    <property type="nucleotide sequence ID" value="NZ_BMHX01000002.1"/>
</dbReference>
<reference evidence="8 9" key="1">
    <citation type="submission" date="2020-08" db="EMBL/GenBank/DDBJ databases">
        <title>Genomic Encyclopedia of Type Strains, Phase IV (KMG-IV): sequencing the most valuable type-strain genomes for metagenomic binning, comparative biology and taxonomic classification.</title>
        <authorList>
            <person name="Goeker M."/>
        </authorList>
    </citation>
    <scope>NUCLEOTIDE SEQUENCE [LARGE SCALE GENOMIC DNA]</scope>
    <source>
        <strain evidence="8 9">DSM 101465</strain>
    </source>
</reference>
<dbReference type="GO" id="GO:0005886">
    <property type="term" value="C:plasma membrane"/>
    <property type="evidence" value="ECO:0007669"/>
    <property type="project" value="UniProtKB-SubCell"/>
</dbReference>
<feature type="transmembrane region" description="Helical" evidence="7">
    <location>
        <begin position="250"/>
        <end position="269"/>
    </location>
</feature>
<accession>A0A841K4D3</accession>
<dbReference type="PANTHER" id="PTHR30106:SF2">
    <property type="entry name" value="UPF0324 INNER MEMBRANE PROTEIN YEIH"/>
    <property type="match status" value="1"/>
</dbReference>
<gene>
    <name evidence="8" type="ORF">HNQ73_000959</name>
</gene>
<comment type="caution">
    <text evidence="8">The sequence shown here is derived from an EMBL/GenBank/DDBJ whole genome shotgun (WGS) entry which is preliminary data.</text>
</comment>
<keyword evidence="9" id="KW-1185">Reference proteome</keyword>
<evidence type="ECO:0000256" key="6">
    <source>
        <dbReference type="ARBA" id="ARBA00023136"/>
    </source>
</evidence>
<feature type="transmembrane region" description="Helical" evidence="7">
    <location>
        <begin position="340"/>
        <end position="361"/>
    </location>
</feature>
<evidence type="ECO:0000256" key="2">
    <source>
        <dbReference type="ARBA" id="ARBA00007977"/>
    </source>
</evidence>
<feature type="transmembrane region" description="Helical" evidence="7">
    <location>
        <begin position="28"/>
        <end position="48"/>
    </location>
</feature>
<evidence type="ECO:0000256" key="7">
    <source>
        <dbReference type="SAM" id="Phobius"/>
    </source>
</evidence>
<dbReference type="PANTHER" id="PTHR30106">
    <property type="entry name" value="INNER MEMBRANE PROTEIN YEIH-RELATED"/>
    <property type="match status" value="1"/>
</dbReference>
<feature type="transmembrane region" description="Helical" evidence="7">
    <location>
        <begin position="54"/>
        <end position="79"/>
    </location>
</feature>
<dbReference type="Proteomes" id="UP000588017">
    <property type="component" value="Unassembled WGS sequence"/>
</dbReference>
<evidence type="ECO:0000256" key="1">
    <source>
        <dbReference type="ARBA" id="ARBA00004651"/>
    </source>
</evidence>
<dbReference type="EMBL" id="JACHEH010000002">
    <property type="protein sequence ID" value="MBB6167341.1"/>
    <property type="molecule type" value="Genomic_DNA"/>
</dbReference>
<feature type="transmembrane region" description="Helical" evidence="7">
    <location>
        <begin position="151"/>
        <end position="174"/>
    </location>
</feature>
<evidence type="ECO:0000256" key="5">
    <source>
        <dbReference type="ARBA" id="ARBA00022989"/>
    </source>
</evidence>
<comment type="subcellular location">
    <subcellularLocation>
        <location evidence="1">Cell membrane</location>
        <topology evidence="1">Multi-pass membrane protein</topology>
    </subcellularLocation>
</comment>
<dbReference type="Pfam" id="PF03601">
    <property type="entry name" value="Cons_hypoth698"/>
    <property type="match status" value="1"/>
</dbReference>
<evidence type="ECO:0000256" key="4">
    <source>
        <dbReference type="ARBA" id="ARBA00022692"/>
    </source>
</evidence>
<feature type="transmembrane region" description="Helical" evidence="7">
    <location>
        <begin position="281"/>
        <end position="308"/>
    </location>
</feature>
<evidence type="ECO:0000313" key="9">
    <source>
        <dbReference type="Proteomes" id="UP000588017"/>
    </source>
</evidence>
<feature type="transmembrane region" description="Helical" evidence="7">
    <location>
        <begin position="123"/>
        <end position="144"/>
    </location>
</feature>
<evidence type="ECO:0000313" key="8">
    <source>
        <dbReference type="EMBL" id="MBB6167341.1"/>
    </source>
</evidence>
<feature type="transmembrane region" description="Helical" evidence="7">
    <location>
        <begin position="99"/>
        <end position="117"/>
    </location>
</feature>
<comment type="similarity">
    <text evidence="2">Belongs to the UPF0324 family.</text>
</comment>
<sequence>MTVSASGSTADASPRAVRGRLRGRLRGLADIAPGILLAAAVAVAATLFEPVAARLAAVLFGAAAGLPAMVLALLLGILLNPLAQRPVFRPGLTFCVKKVLRWAVALLGLRVAVGDVLGLGWQVMAVVVGGMTATLVAGVVMARLFGRSDAYGALVGSATAVCGASAALATVSVLPEYRERDADVAFVVVAVNALATLAMLLYPPLAAFLGFDDRMTGALLGAAIHDVAQVAGAGYAVSEVAGNTAVVVKLFRVFLLLPVVLAVAFYFAGRGGGTARARVPVPVFALVFLALVLVNSYGLLPAAVTAALNEASRVGLLLAIAALGLGTSPRVLASLGWQHVAIVAGATLVILAVSAAGLALLA</sequence>
<proteinExistence type="inferred from homology"/>